<name>S3LAD0_9SPIR</name>
<evidence type="ECO:0000256" key="1">
    <source>
        <dbReference type="SAM" id="MobiDB-lite"/>
    </source>
</evidence>
<dbReference type="InterPro" id="IPR006626">
    <property type="entry name" value="PbH1"/>
</dbReference>
<dbReference type="InterPro" id="IPR044060">
    <property type="entry name" value="Bacterial_rp_domain"/>
</dbReference>
<dbReference type="InterPro" id="IPR025883">
    <property type="entry name" value="Cadherin-like_domain"/>
</dbReference>
<dbReference type="PATRIC" id="fig|1125702.3.peg.698"/>
<evidence type="ECO:0000313" key="5">
    <source>
        <dbReference type="Proteomes" id="UP000014605"/>
    </source>
</evidence>
<dbReference type="EMBL" id="ATFC01000003">
    <property type="protein sequence ID" value="EPF47388.1"/>
    <property type="molecule type" value="Genomic_DNA"/>
</dbReference>
<dbReference type="Gene3D" id="3.30.1910.20">
    <property type="entry name" value="asparaginyl-tRNA synthetase, N-terminal domain"/>
    <property type="match status" value="1"/>
</dbReference>
<dbReference type="SUPFAM" id="SSF51126">
    <property type="entry name" value="Pectin lyase-like"/>
    <property type="match status" value="2"/>
</dbReference>
<reference evidence="4 5" key="1">
    <citation type="submission" date="2013-04" db="EMBL/GenBank/DDBJ databases">
        <title>The Genome Sequence of Treponema vincentii F0403.</title>
        <authorList>
            <consortium name="The Broad Institute Genomics Platform"/>
            <person name="Earl A."/>
            <person name="Ward D."/>
            <person name="Feldgarden M."/>
            <person name="Gevers D."/>
            <person name="Leonetti C."/>
            <person name="Izard J."/>
            <person name="Walker B."/>
            <person name="Young S."/>
            <person name="Zeng Q."/>
            <person name="Gargeya S."/>
            <person name="Fitzgerald M."/>
            <person name="Haas B."/>
            <person name="Abouelleil A."/>
            <person name="Allen A.W."/>
            <person name="Alvarado L."/>
            <person name="Arachchi H.M."/>
            <person name="Berlin A.M."/>
            <person name="Chapman S.B."/>
            <person name="Gainer-Dewar J."/>
            <person name="Goldberg J."/>
            <person name="Griggs A."/>
            <person name="Gujja S."/>
            <person name="Hansen M."/>
            <person name="Howarth C."/>
            <person name="Imamovic A."/>
            <person name="Ireland A."/>
            <person name="Larimer J."/>
            <person name="McCowan C."/>
            <person name="Murphy C."/>
            <person name="Pearson M."/>
            <person name="Poon T.W."/>
            <person name="Priest M."/>
            <person name="Roberts A."/>
            <person name="Saif S."/>
            <person name="Shea T."/>
            <person name="Sisk P."/>
            <person name="Sykes S."/>
            <person name="Wortman J."/>
            <person name="Nusbaum C."/>
            <person name="Birren B."/>
        </authorList>
    </citation>
    <scope>NUCLEOTIDE SEQUENCE [LARGE SCALE GENOMIC DNA]</scope>
    <source>
        <strain evidence="4 5">F0403</strain>
    </source>
</reference>
<protein>
    <recommendedName>
        <fullName evidence="6">Polymorphic outer membrane protein</fullName>
    </recommendedName>
</protein>
<dbReference type="SMART" id="SM00710">
    <property type="entry name" value="PbH1"/>
    <property type="match status" value="10"/>
</dbReference>
<dbReference type="Proteomes" id="UP000014605">
    <property type="component" value="Unassembled WGS sequence"/>
</dbReference>
<dbReference type="HOGENOM" id="CLU_249080_0_0_12"/>
<dbReference type="InterPro" id="IPR011050">
    <property type="entry name" value="Pectin_lyase_fold/virulence"/>
</dbReference>
<keyword evidence="5" id="KW-1185">Reference proteome</keyword>
<proteinExistence type="predicted"/>
<feature type="compositionally biased region" description="Polar residues" evidence="1">
    <location>
        <begin position="1170"/>
        <end position="1187"/>
    </location>
</feature>
<gene>
    <name evidence="4" type="ORF">HMPREF1222_00664</name>
</gene>
<dbReference type="GeneID" id="301460855"/>
<organism evidence="4 5">
    <name type="scientific">Treponema vincentii F0403</name>
    <dbReference type="NCBI Taxonomy" id="1125702"/>
    <lineage>
        <taxon>Bacteria</taxon>
        <taxon>Pseudomonadati</taxon>
        <taxon>Spirochaetota</taxon>
        <taxon>Spirochaetia</taxon>
        <taxon>Spirochaetales</taxon>
        <taxon>Treponemataceae</taxon>
        <taxon>Treponema</taxon>
    </lineage>
</organism>
<evidence type="ECO:0000259" key="3">
    <source>
        <dbReference type="Pfam" id="PF18998"/>
    </source>
</evidence>
<feature type="region of interest" description="Disordered" evidence="1">
    <location>
        <begin position="1168"/>
        <end position="1187"/>
    </location>
</feature>
<feature type="domain" description="Cadherin-like beta-sandwich-like" evidence="2">
    <location>
        <begin position="556"/>
        <end position="634"/>
    </location>
</feature>
<evidence type="ECO:0000259" key="2">
    <source>
        <dbReference type="Pfam" id="PF12733"/>
    </source>
</evidence>
<feature type="region of interest" description="Disordered" evidence="1">
    <location>
        <begin position="748"/>
        <end position="769"/>
    </location>
</feature>
<dbReference type="Pfam" id="PF18998">
    <property type="entry name" value="Flg_new_2"/>
    <property type="match status" value="1"/>
</dbReference>
<evidence type="ECO:0000313" key="4">
    <source>
        <dbReference type="EMBL" id="EPF47388.1"/>
    </source>
</evidence>
<accession>S3LAD0</accession>
<comment type="caution">
    <text evidence="4">The sequence shown here is derived from an EMBL/GenBank/DDBJ whole genome shotgun (WGS) entry which is preliminary data.</text>
</comment>
<dbReference type="PROSITE" id="PS51257">
    <property type="entry name" value="PROKAR_LIPOPROTEIN"/>
    <property type="match status" value="1"/>
</dbReference>
<sequence>MRKLYTSTIGIFLTFLFISCTQFTADIEDYLSYWSTEVASTNFTIDTPYTRVGEMPYVSSAEDVIVTIKLRNPKKLTLKMPTSSNNVIRFPGLSTQPQYGTAKDYTLTQTTSNKLTLTYKKDFLQAHEWGSGDIGAEITFIADDNRVFDKRFSMNFKVNTPPPKPDFIVAKTTGTPSYYVLCITVPKTDMQETIAGGLLHKDIKRIDINGTPYSFSVNETEKKFVKPEADAFITLSDVTKLSEPDADEVPADGWVLYYKTDAEVKDGAAKKDYTITLADEKGLVSAALNASTKPNRPAPVHISLVKGICTADVNNDNTETTPHTIAVGGQNKPATLRLTSATANATIYYTLTETSAGSTASPSNGSGAGSGFDISLPIQTGKTEAKYTLTAWAEADGFETGTTRTVYYKIIAQSTDTALNELKLTEGTVNYSASLIAGSDSAYICKILFTGVARTLNLTAKTANDQSKITAVTVNGTTPAGFVAANTVTLVNAVTLPDSLPAQAVVKITVTGEDTSATKEYTLTVTAIDPPVLNSLAFSSGGTPVQFSNAADTGNEAFSTNTLEYYIFAAQLSPSSLSFTATPEADAAVTVKVNGSDHTGTTVTLPTVGGETLVTFTVEKAGLQNEYKVHIKRKAYTVTLMAKSSDDESAAGGGTINVTNAVGTGGISSVSNNNSAEVTVKAEIGATITATATPNTGYTFMKWSGISVTSPTNVNLSYVVGSNAEIKAEFQSPNIYVRGTNGDWYSNTTNVPGGAAEGNDDTGTGSKQKPYKTVSKALSQCTETGTPYTIFVDGTINETVTLNIPSGKTVTIESLRKDTPAVIEEKRVSPSAYQYLLTTAGTLTLDSVILKANKTGTHTPDASTFICGIQQNGGAVTVKGERTEIKNFAHAVEIKSGTFTMENGSICNNYVNGGSSGVEIGGGGTFILKGGSIKVNEATSMAGVYVKGSSESSKGTFKMESGEISGNKAKCLGGGIYVGEYGVADISGGTIKANHAAQSTYKNPAEDVGGGGIYVEKGTVNFTGGTIEGNIIHEVEKNCGAGVFIGKKGTFNMSGGSIKDCTTETSAFRPSRGVGVYVSGGSTPNTEGTFKMTGGTIENCKPLAGHTGAGGAVYVGQYGKFSMSGNVNISTNETDTGKNDIYLATGKKITIAGKLDRNYHVARITPESYPASSSSNTQVLENPTGNTTNVAENHFKFTVTRDSNTNKAYCVNEAGLIRQQVDTTPDDVSFQNWGKLKAAIENASNGDVIYIRNNCQALNDSDTITVTKTITLIGLTVNQVNLNGNRKCRIFKITNGGNFTIKNVTLEGGDAQNDGGNGGGGILLASGGTKSLTLENVTISACYNSKNGLCHGVGIAIYDGTVTMKDKATISGCETLVHNRFGGGVYIGSGGVLNIDGSAGSTYETEPNISSCKAYKGGGVYIANGGKLNLIKGRILGNRAKGSTGEGYAVYNENTTSNSFNWLGGAIKYHYVGSGGSVIEGPCNNPNHFVAD</sequence>
<feature type="domain" description="Bacterial repeat" evidence="3">
    <location>
        <begin position="671"/>
        <end position="732"/>
    </location>
</feature>
<evidence type="ECO:0008006" key="6">
    <source>
        <dbReference type="Google" id="ProtNLM"/>
    </source>
</evidence>
<dbReference type="RefSeq" id="WP_016518199.1">
    <property type="nucleotide sequence ID" value="NZ_KE332512.1"/>
</dbReference>
<dbReference type="Pfam" id="PF12733">
    <property type="entry name" value="Cadherin-like"/>
    <property type="match status" value="1"/>
</dbReference>